<dbReference type="Pfam" id="PF13646">
    <property type="entry name" value="HEAT_2"/>
    <property type="match status" value="1"/>
</dbReference>
<dbReference type="Gene3D" id="1.25.10.10">
    <property type="entry name" value="Leucine-rich Repeat Variant"/>
    <property type="match status" value="1"/>
</dbReference>
<geneLocation type="plastid" evidence="1"/>
<name>A0A1L5YB86_9EUKA</name>
<evidence type="ECO:0000313" key="2">
    <source>
        <dbReference type="EMBL" id="AQX44736.1"/>
    </source>
</evidence>
<evidence type="ECO:0000313" key="1">
    <source>
        <dbReference type="EMBL" id="APP87969.1"/>
    </source>
</evidence>
<sequence>MSNSDFLFDEDYHGLTFDPKILEEELAEETRSDPLDDLDNFVSDATDTADKCDMGLELLQGNHQEQMEGLRIFCQHRDPRSVLLLLPLLKATCPIQRMSAVCALGRNPSPLAVETLLSLLHHDSNGYIRKAVAWTLGKNYSRAPVLNPLIKCLRSDIAAVRLRASSSIADAGCVSQIQADLAAVELLLTICIDNEPAVRSGSIWSLSRIYGMLLDSRKQEAMYIINKAALYDPDYTVRDEARMMLELLEDATLLDLNLTDTEEDWLN</sequence>
<accession>A0A1L5YB86</accession>
<protein>
    <submittedName>
        <fullName evidence="3">PBS HEAT-like repeat containing protein</fullName>
    </submittedName>
</protein>
<dbReference type="SMART" id="SM00567">
    <property type="entry name" value="EZ_HEAT"/>
    <property type="match status" value="3"/>
</dbReference>
<proteinExistence type="predicted"/>
<dbReference type="EMBL" id="LC490351">
    <property type="protein sequence ID" value="BBL85948.1"/>
    <property type="molecule type" value="Genomic_DNA"/>
</dbReference>
<evidence type="ECO:0000313" key="3">
    <source>
        <dbReference type="EMBL" id="BBL85948.1"/>
    </source>
</evidence>
<dbReference type="InterPro" id="IPR011989">
    <property type="entry name" value="ARM-like"/>
</dbReference>
<keyword evidence="4" id="KW-1185">Reference proteome</keyword>
<reference evidence="1" key="1">
    <citation type="journal article" date="2017" name="Protist">
        <title>Diversity of the Photosynthetic Paulinella Species, with the Description of Paulinella micropora sp. nov. and the Chromatophore Genome Sequence for strain KR01.</title>
        <authorList>
            <person name="Lhee D."/>
            <person name="Yang E.C."/>
            <person name="Kim J.I."/>
            <person name="Nakayama T."/>
            <person name="Zuccarello G."/>
            <person name="Andersen R.A."/>
            <person name="Yoon H.S."/>
        </authorList>
    </citation>
    <scope>NUCLEOTIDE SEQUENCE</scope>
    <source>
        <strain evidence="2">FK01</strain>
        <strain evidence="1">KR01</strain>
    </source>
</reference>
<organism evidence="1">
    <name type="scientific">Paulinella micropora</name>
    <dbReference type="NCBI Taxonomy" id="1928728"/>
    <lineage>
        <taxon>Eukaryota</taxon>
        <taxon>Sar</taxon>
        <taxon>Rhizaria</taxon>
        <taxon>Cercozoa</taxon>
        <taxon>Imbricatea</taxon>
        <taxon>Silicofilosea</taxon>
        <taxon>Euglyphida</taxon>
        <taxon>Paulinellidae</taxon>
        <taxon>Paulinella</taxon>
    </lineage>
</organism>
<dbReference type="EMBL" id="KX897545">
    <property type="protein sequence ID" value="APP87969.1"/>
    <property type="molecule type" value="Genomic_DNA"/>
</dbReference>
<dbReference type="AlphaFoldDB" id="A0A1L5YB86"/>
<dbReference type="SUPFAM" id="SSF48371">
    <property type="entry name" value="ARM repeat"/>
    <property type="match status" value="1"/>
</dbReference>
<dbReference type="EMBL" id="KY124271">
    <property type="protein sequence ID" value="AQX44736.1"/>
    <property type="molecule type" value="Genomic_DNA"/>
</dbReference>
<dbReference type="InterPro" id="IPR016024">
    <property type="entry name" value="ARM-type_fold"/>
</dbReference>
<keyword evidence="1" id="KW-0934">Plastid</keyword>
<dbReference type="InterPro" id="IPR004155">
    <property type="entry name" value="PBS_lyase_HEAT"/>
</dbReference>
<dbReference type="Proteomes" id="UP000503178">
    <property type="component" value="Chromatophore Pltd"/>
</dbReference>
<gene>
    <name evidence="3" type="primary">MYN1_Chr_133</name>
    <name evidence="1" type="ORF">PCKR_173</name>
    <name evidence="2" type="ORF">PFK_173</name>
    <name evidence="3" type="ORF">PMYN1_Chma136</name>
</gene>
<reference evidence="3 4" key="2">
    <citation type="submission" date="2019-06" db="EMBL/GenBank/DDBJ databases">
        <title>A hidden player of endosymbiotic evolution: DNA virus triggered massive gene transfer.</title>
        <authorList>
            <person name="Matsuo M."/>
            <person name="Katahata A."/>
            <person name="Tachikawa M."/>
            <person name="Minakuchi Y."/>
            <person name="Noguchi H."/>
            <person name="Toyoda A."/>
            <person name="Fujiyama A."/>
            <person name="Suzuki Y."/>
            <person name="Satoh S."/>
            <person name="Nakayama T."/>
            <person name="Kamikawa R."/>
            <person name="Nomura M."/>
            <person name="Inagaki Y."/>
            <person name="Ishida K."/>
            <person name="Obokata J."/>
        </authorList>
    </citation>
    <scope>NUCLEOTIDE SEQUENCE [LARGE SCALE GENOMIC DNA]</scope>
    <source>
        <strain evidence="3 4">MYN1</strain>
    </source>
</reference>
<evidence type="ECO:0000313" key="4">
    <source>
        <dbReference type="Proteomes" id="UP000503178"/>
    </source>
</evidence>